<dbReference type="GO" id="GO:0014069">
    <property type="term" value="C:postsynaptic density"/>
    <property type="evidence" value="ECO:0007669"/>
    <property type="project" value="TreeGrafter"/>
</dbReference>
<protein>
    <recommendedName>
        <fullName evidence="4">Inhibitory synaptic factor 2A</fullName>
    </recommendedName>
</protein>
<sequence length="621" mass="67931">MEISAVCVSAHSRCHCTGCLSLCPPAACESCSRGWTSVSQGNMVSKEDVKCVVLSNSDDSDSDTGPSHSLDTQSGPESGKREVKKRNKALQVRFKDICDAQNEYQGRHSRSISCKVTHRKYMTMPARRSIPNVTKSTGVQTSPDLTKRYKTFPFERKKGHTFKHTALVEDYKGQNNGFLSDIKTEGEDGQLIGESSACKGKIVGQTKALLHHTDDSSDTEDLLSSANCLDGPSCPESHFSEESHLSSPPSKSEQEYQGCGTRSKHKVLSRENTDVGTSSKRQLADTEFLADKSKGSGPVAWNTLTKVESLGSPSVSCKRKKGSQSNELQSQTLPHSAKCAVQSRGQHRTRHASASSKLQQTAWGDEGFLPGDTRAPGMGSSPQITSLSGDKDIKAQLQAMENLISSSQETIKVLLGVIQELEKGEAQREGLTYRTGQDTANCDTCRNSACIIYSVELDFKQQEDKLQALMKRLCPLDSQQCPAALPYSNEVFTSTPKRKSKSESKKHSVHTHLQKPRAYCLATRGGAMWRAFMSEAIIFEWTSAPTSGKAQTFDYREEHEQETETQYTGGYTEHMGAAPQPGLHSHGVKRSICIFCSPVKQSWIATRTQQQCGGSAPSSAF</sequence>
<comment type="caution">
    <text evidence="2">The sequence shown here is derived from an EMBL/GenBank/DDBJ whole genome shotgun (WGS) entry which is preliminary data.</text>
</comment>
<dbReference type="PANTHER" id="PTHR28682">
    <property type="entry name" value="INHIBITORY SYNAPTIC FACTOR 2A-RELATED"/>
    <property type="match status" value="1"/>
</dbReference>
<evidence type="ECO:0000313" key="3">
    <source>
        <dbReference type="Proteomes" id="UP000693946"/>
    </source>
</evidence>
<reference evidence="2 3" key="1">
    <citation type="journal article" date="2021" name="Sci. Rep.">
        <title>Chromosome anchoring in Senegalese sole (Solea senegalensis) reveals sex-associated markers and genome rearrangements in flatfish.</title>
        <authorList>
            <person name="Guerrero-Cozar I."/>
            <person name="Gomez-Garrido J."/>
            <person name="Berbel C."/>
            <person name="Martinez-Blanch J.F."/>
            <person name="Alioto T."/>
            <person name="Claros M.G."/>
            <person name="Gagnaire P.A."/>
            <person name="Manchado M."/>
        </authorList>
    </citation>
    <scope>NUCLEOTIDE SEQUENCE [LARGE SCALE GENOMIC DNA]</scope>
    <source>
        <strain evidence="2">Sse05_10M</strain>
    </source>
</reference>
<dbReference type="GO" id="GO:0060080">
    <property type="term" value="P:inhibitory postsynaptic potential"/>
    <property type="evidence" value="ECO:0007669"/>
    <property type="project" value="TreeGrafter"/>
</dbReference>
<feature type="compositionally biased region" description="Polar residues" evidence="1">
    <location>
        <begin position="323"/>
        <end position="334"/>
    </location>
</feature>
<dbReference type="InterPro" id="IPR029337">
    <property type="entry name" value="INSYN2"/>
</dbReference>
<feature type="region of interest" description="Disordered" evidence="1">
    <location>
        <begin position="55"/>
        <end position="85"/>
    </location>
</feature>
<proteinExistence type="predicted"/>
<dbReference type="Proteomes" id="UP000693946">
    <property type="component" value="Linkage Group LG15"/>
</dbReference>
<accession>A0AAV6S4V6</accession>
<dbReference type="PANTHER" id="PTHR28682:SF4">
    <property type="entry name" value="INHIBITORY SYNAPTIC FACTOR 2AB"/>
    <property type="match status" value="1"/>
</dbReference>
<evidence type="ECO:0008006" key="4">
    <source>
        <dbReference type="Google" id="ProtNLM"/>
    </source>
</evidence>
<dbReference type="Pfam" id="PF15265">
    <property type="entry name" value="FAM196"/>
    <property type="match status" value="1"/>
</dbReference>
<evidence type="ECO:0000313" key="2">
    <source>
        <dbReference type="EMBL" id="KAG7512104.1"/>
    </source>
</evidence>
<feature type="region of interest" description="Disordered" evidence="1">
    <location>
        <begin position="233"/>
        <end position="282"/>
    </location>
</feature>
<dbReference type="AlphaFoldDB" id="A0AAV6S4V6"/>
<keyword evidence="3" id="KW-1185">Reference proteome</keyword>
<feature type="compositionally biased region" description="Polar residues" evidence="1">
    <location>
        <begin position="64"/>
        <end position="76"/>
    </location>
</feature>
<feature type="region of interest" description="Disordered" evidence="1">
    <location>
        <begin position="312"/>
        <end position="384"/>
    </location>
</feature>
<organism evidence="2 3">
    <name type="scientific">Solea senegalensis</name>
    <name type="common">Senegalese sole</name>
    <dbReference type="NCBI Taxonomy" id="28829"/>
    <lineage>
        <taxon>Eukaryota</taxon>
        <taxon>Metazoa</taxon>
        <taxon>Chordata</taxon>
        <taxon>Craniata</taxon>
        <taxon>Vertebrata</taxon>
        <taxon>Euteleostomi</taxon>
        <taxon>Actinopterygii</taxon>
        <taxon>Neopterygii</taxon>
        <taxon>Teleostei</taxon>
        <taxon>Neoteleostei</taxon>
        <taxon>Acanthomorphata</taxon>
        <taxon>Carangaria</taxon>
        <taxon>Pleuronectiformes</taxon>
        <taxon>Pleuronectoidei</taxon>
        <taxon>Soleidae</taxon>
        <taxon>Solea</taxon>
    </lineage>
</organism>
<name>A0AAV6S4V6_SOLSE</name>
<feature type="compositionally biased region" description="Polar residues" evidence="1">
    <location>
        <begin position="352"/>
        <end position="362"/>
    </location>
</feature>
<evidence type="ECO:0000256" key="1">
    <source>
        <dbReference type="SAM" id="MobiDB-lite"/>
    </source>
</evidence>
<gene>
    <name evidence="2" type="ORF">JOB18_020202</name>
</gene>
<dbReference type="EMBL" id="JAGKHQ010000007">
    <property type="protein sequence ID" value="KAG7512104.1"/>
    <property type="molecule type" value="Genomic_DNA"/>
</dbReference>